<sequence length="122" mass="13796">MSDVNESIEFWTEILLLVIISVMVAIGLLIIRYNDKNSKLDDDYLERPNSLFGTGNLDRKTSWFTFTHRSSPRGSIPKIIISPEVVLPGYRDLESGGSPLPSLHDMIASENDKNHLRLPSRI</sequence>
<evidence type="ECO:0000313" key="2">
    <source>
        <dbReference type="Proteomes" id="UP000095282"/>
    </source>
</evidence>
<keyword evidence="1" id="KW-1133">Transmembrane helix</keyword>
<proteinExistence type="predicted"/>
<keyword evidence="2" id="KW-1185">Reference proteome</keyword>
<organism evidence="2 3">
    <name type="scientific">Caenorhabditis tropicalis</name>
    <dbReference type="NCBI Taxonomy" id="1561998"/>
    <lineage>
        <taxon>Eukaryota</taxon>
        <taxon>Metazoa</taxon>
        <taxon>Ecdysozoa</taxon>
        <taxon>Nematoda</taxon>
        <taxon>Chromadorea</taxon>
        <taxon>Rhabditida</taxon>
        <taxon>Rhabditina</taxon>
        <taxon>Rhabditomorpha</taxon>
        <taxon>Rhabditoidea</taxon>
        <taxon>Rhabditidae</taxon>
        <taxon>Peloderinae</taxon>
        <taxon>Caenorhabditis</taxon>
    </lineage>
</organism>
<evidence type="ECO:0000256" key="1">
    <source>
        <dbReference type="SAM" id="Phobius"/>
    </source>
</evidence>
<feature type="transmembrane region" description="Helical" evidence="1">
    <location>
        <begin position="14"/>
        <end position="31"/>
    </location>
</feature>
<name>A0A1I7TY73_9PELO</name>
<dbReference type="eggNOG" id="ENOG502R7WZ">
    <property type="taxonomic scope" value="Eukaryota"/>
</dbReference>
<dbReference type="AlphaFoldDB" id="A0A1I7TY73"/>
<keyword evidence="1" id="KW-0472">Membrane</keyword>
<dbReference type="WBParaSite" id="Csp11.Scaffold629.g12981.t1">
    <property type="protein sequence ID" value="Csp11.Scaffold629.g12981.t1"/>
    <property type="gene ID" value="Csp11.Scaffold629.g12981"/>
</dbReference>
<protein>
    <submittedName>
        <fullName evidence="3">Conserved protein</fullName>
    </submittedName>
</protein>
<evidence type="ECO:0000313" key="3">
    <source>
        <dbReference type="WBParaSite" id="Csp11.Scaffold629.g12981.t1"/>
    </source>
</evidence>
<keyword evidence="1" id="KW-0812">Transmembrane</keyword>
<reference evidence="3" key="1">
    <citation type="submission" date="2016-11" db="UniProtKB">
        <authorList>
            <consortium name="WormBaseParasite"/>
        </authorList>
    </citation>
    <scope>IDENTIFICATION</scope>
</reference>
<accession>A0A1I7TY73</accession>
<dbReference type="Proteomes" id="UP000095282">
    <property type="component" value="Unplaced"/>
</dbReference>